<name>A0A8H7V4W4_9FUNG</name>
<dbReference type="SUPFAM" id="SSF49354">
    <property type="entry name" value="PapD-like"/>
    <property type="match status" value="1"/>
</dbReference>
<comment type="caution">
    <text evidence="9">The sequence shown here is derived from an EMBL/GenBank/DDBJ whole genome shotgun (WGS) entry which is preliminary data.</text>
</comment>
<dbReference type="Pfam" id="PF00635">
    <property type="entry name" value="Motile_Sperm"/>
    <property type="match status" value="1"/>
</dbReference>
<keyword evidence="5 7" id="KW-0472">Membrane</keyword>
<dbReference type="Proteomes" id="UP000603453">
    <property type="component" value="Unassembled WGS sequence"/>
</dbReference>
<dbReference type="Gene3D" id="2.60.40.10">
    <property type="entry name" value="Immunoglobulins"/>
    <property type="match status" value="1"/>
</dbReference>
<keyword evidence="10" id="KW-1185">Reference proteome</keyword>
<dbReference type="InterPro" id="IPR013783">
    <property type="entry name" value="Ig-like_fold"/>
</dbReference>
<keyword evidence="4 7" id="KW-1133">Transmembrane helix</keyword>
<dbReference type="PIRSF" id="PIRSF019693">
    <property type="entry name" value="VAMP-associated"/>
    <property type="match status" value="1"/>
</dbReference>
<gene>
    <name evidence="9" type="ORF">INT47_003246</name>
</gene>
<evidence type="ECO:0000256" key="3">
    <source>
        <dbReference type="ARBA" id="ARBA00022692"/>
    </source>
</evidence>
<evidence type="ECO:0000256" key="1">
    <source>
        <dbReference type="ARBA" id="ARBA00004211"/>
    </source>
</evidence>
<keyword evidence="6" id="KW-0175">Coiled coil</keyword>
<feature type="transmembrane region" description="Helical" evidence="7">
    <location>
        <begin position="204"/>
        <end position="223"/>
    </location>
</feature>
<evidence type="ECO:0000259" key="8">
    <source>
        <dbReference type="PROSITE" id="PS50202"/>
    </source>
</evidence>
<comment type="similarity">
    <text evidence="2">Belongs to the VAMP-associated protein (VAP) (TC 9.B.17) family.</text>
</comment>
<dbReference type="InterPro" id="IPR016763">
    <property type="entry name" value="VAP"/>
</dbReference>
<dbReference type="AlphaFoldDB" id="A0A8H7V4W4"/>
<reference evidence="9" key="1">
    <citation type="submission" date="2020-12" db="EMBL/GenBank/DDBJ databases">
        <title>Metabolic potential, ecology and presence of endohyphal bacteria is reflected in genomic diversity of Mucoromycotina.</title>
        <authorList>
            <person name="Muszewska A."/>
            <person name="Okrasinska A."/>
            <person name="Steczkiewicz K."/>
            <person name="Drgas O."/>
            <person name="Orlowska M."/>
            <person name="Perlinska-Lenart U."/>
            <person name="Aleksandrzak-Piekarczyk T."/>
            <person name="Szatraj K."/>
            <person name="Zielenkiewicz U."/>
            <person name="Pilsyk S."/>
            <person name="Malc E."/>
            <person name="Mieczkowski P."/>
            <person name="Kruszewska J.S."/>
            <person name="Biernat P."/>
            <person name="Pawlowska J."/>
        </authorList>
    </citation>
    <scope>NUCLEOTIDE SEQUENCE</scope>
    <source>
        <strain evidence="9">WA0000017839</strain>
    </source>
</reference>
<proteinExistence type="inferred from homology"/>
<evidence type="ECO:0000256" key="7">
    <source>
        <dbReference type="SAM" id="Phobius"/>
    </source>
</evidence>
<dbReference type="PANTHER" id="PTHR10809:SF6">
    <property type="entry name" value="AT11025P-RELATED"/>
    <property type="match status" value="1"/>
</dbReference>
<feature type="coiled-coil region" evidence="6">
    <location>
        <begin position="163"/>
        <end position="190"/>
    </location>
</feature>
<organism evidence="9 10">
    <name type="scientific">Mucor saturninus</name>
    <dbReference type="NCBI Taxonomy" id="64648"/>
    <lineage>
        <taxon>Eukaryota</taxon>
        <taxon>Fungi</taxon>
        <taxon>Fungi incertae sedis</taxon>
        <taxon>Mucoromycota</taxon>
        <taxon>Mucoromycotina</taxon>
        <taxon>Mucoromycetes</taxon>
        <taxon>Mucorales</taxon>
        <taxon>Mucorineae</taxon>
        <taxon>Mucoraceae</taxon>
        <taxon>Mucor</taxon>
    </lineage>
</organism>
<dbReference type="PANTHER" id="PTHR10809">
    <property type="entry name" value="VESICLE-ASSOCIATED MEMBRANE PROTEIN-ASSOCIATED PROTEIN"/>
    <property type="match status" value="1"/>
</dbReference>
<evidence type="ECO:0000313" key="9">
    <source>
        <dbReference type="EMBL" id="KAG2210261.1"/>
    </source>
</evidence>
<evidence type="ECO:0000256" key="4">
    <source>
        <dbReference type="ARBA" id="ARBA00022989"/>
    </source>
</evidence>
<evidence type="ECO:0000256" key="6">
    <source>
        <dbReference type="SAM" id="Coils"/>
    </source>
</evidence>
<dbReference type="GO" id="GO:0005789">
    <property type="term" value="C:endoplasmic reticulum membrane"/>
    <property type="evidence" value="ECO:0007669"/>
    <property type="project" value="InterPro"/>
</dbReference>
<protein>
    <recommendedName>
        <fullName evidence="8">MSP domain-containing protein</fullName>
    </recommendedName>
</protein>
<evidence type="ECO:0000313" key="10">
    <source>
        <dbReference type="Proteomes" id="UP000603453"/>
    </source>
</evidence>
<dbReference type="InterPro" id="IPR008962">
    <property type="entry name" value="PapD-like_sf"/>
</dbReference>
<evidence type="ECO:0000256" key="5">
    <source>
        <dbReference type="ARBA" id="ARBA00023136"/>
    </source>
</evidence>
<dbReference type="GO" id="GO:0005886">
    <property type="term" value="C:plasma membrane"/>
    <property type="evidence" value="ECO:0007669"/>
    <property type="project" value="TreeGrafter"/>
</dbReference>
<dbReference type="PROSITE" id="PS50202">
    <property type="entry name" value="MSP"/>
    <property type="match status" value="1"/>
</dbReference>
<dbReference type="InterPro" id="IPR000535">
    <property type="entry name" value="MSP_dom"/>
</dbReference>
<dbReference type="GO" id="GO:0090158">
    <property type="term" value="P:endoplasmic reticulum membrane organization"/>
    <property type="evidence" value="ECO:0007669"/>
    <property type="project" value="TreeGrafter"/>
</dbReference>
<keyword evidence="3 7" id="KW-0812">Transmembrane</keyword>
<sequence>MSIKLDLENSISFERPLTRVVKKNIRIENPHDTPLAFKVKTTAPKLYCVRPNSDIIPPRGTAEVQIMLQALKEEPALDAKCKDKFLILSTLVEGPLTTMNVTDLWNYVEREQKGNIKERKLRCTYSLPGQPSAAPSAPAVAAATTTTTADAPAVVAKKQTPKETEDEIKMREMEREISKYKKELETLREPTVVHEKVIVQTNSFPYGVIILFALLALAVAYFLNK</sequence>
<dbReference type="OrthoDB" id="264603at2759"/>
<dbReference type="EMBL" id="JAEPRD010000012">
    <property type="protein sequence ID" value="KAG2210261.1"/>
    <property type="molecule type" value="Genomic_DNA"/>
</dbReference>
<feature type="domain" description="MSP" evidence="8">
    <location>
        <begin position="2"/>
        <end position="126"/>
    </location>
</feature>
<accession>A0A8H7V4W4</accession>
<dbReference type="GO" id="GO:0061817">
    <property type="term" value="P:endoplasmic reticulum-plasma membrane tethering"/>
    <property type="evidence" value="ECO:0007669"/>
    <property type="project" value="TreeGrafter"/>
</dbReference>
<evidence type="ECO:0000256" key="2">
    <source>
        <dbReference type="ARBA" id="ARBA00008932"/>
    </source>
</evidence>
<comment type="subcellular location">
    <subcellularLocation>
        <location evidence="1">Membrane</location>
        <topology evidence="1">Single-pass type IV membrane protein</topology>
    </subcellularLocation>
</comment>